<comment type="caution">
    <text evidence="2">The sequence shown here is derived from an EMBL/GenBank/DDBJ whole genome shotgun (WGS) entry which is preliminary data.</text>
</comment>
<name>A0A255EAY9_9ACTN</name>
<dbReference type="OrthoDB" id="5243606at2"/>
<evidence type="ECO:0000313" key="4">
    <source>
        <dbReference type="Proteomes" id="UP000216300"/>
    </source>
</evidence>
<dbReference type="EMBL" id="NMVJ01000006">
    <property type="protein sequence ID" value="OYN90992.1"/>
    <property type="molecule type" value="Genomic_DNA"/>
</dbReference>
<feature type="domain" description="ACT" evidence="1">
    <location>
        <begin position="3"/>
        <end position="76"/>
    </location>
</feature>
<dbReference type="AlphaFoldDB" id="A0A255EAY9"/>
<dbReference type="Proteomes" id="UP000216533">
    <property type="component" value="Unassembled WGS sequence"/>
</dbReference>
<dbReference type="InterPro" id="IPR002912">
    <property type="entry name" value="ACT_dom"/>
</dbReference>
<dbReference type="RefSeq" id="WP_094451139.1">
    <property type="nucleotide sequence ID" value="NZ_NMVI01000018.1"/>
</dbReference>
<sequence>MLLVRVVVPNRPGSLGAVATAMGSVGADILAVEIVERDEETALDDFMVSLPTQVLPDALVSACNALPDVEVLWLSRYPTTAGLLSDLSLLEQMASDPERAPWLLTEHAPAVFHCHWALLADVDSREVLHASPMAPDLAGDAWDRLGPWPATDGSARGTADALVLPEGWLPDWGETLVARAPVNVPDRNLSIVVGRQGGPPFVDSELVRLRYLARLA</sequence>
<accession>A0A255EAY9</accession>
<evidence type="ECO:0000313" key="3">
    <source>
        <dbReference type="EMBL" id="OYN90992.1"/>
    </source>
</evidence>
<organism evidence="2 5">
    <name type="scientific">Parenemella sanctibonifatiensis</name>
    <dbReference type="NCBI Taxonomy" id="2016505"/>
    <lineage>
        <taxon>Bacteria</taxon>
        <taxon>Bacillati</taxon>
        <taxon>Actinomycetota</taxon>
        <taxon>Actinomycetes</taxon>
        <taxon>Propionibacteriales</taxon>
        <taxon>Propionibacteriaceae</taxon>
        <taxon>Parenemella</taxon>
    </lineage>
</organism>
<gene>
    <name evidence="3" type="ORF">CGZ91_05815</name>
    <name evidence="2" type="ORF">CGZ92_09580</name>
</gene>
<accession>A0A255ENF2</accession>
<keyword evidence="4" id="KW-1185">Reference proteome</keyword>
<evidence type="ECO:0000259" key="1">
    <source>
        <dbReference type="PROSITE" id="PS51671"/>
    </source>
</evidence>
<protein>
    <submittedName>
        <fullName evidence="2">Amino acid-binding protein</fullName>
    </submittedName>
</protein>
<proteinExistence type="predicted"/>
<reference evidence="4 5" key="1">
    <citation type="submission" date="2017-07" db="EMBL/GenBank/DDBJ databases">
        <title>Draft whole genome sequences of clinical Proprionibacteriaceae strains.</title>
        <authorList>
            <person name="Bernier A.-M."/>
            <person name="Bernard K."/>
            <person name="Domingo M.-C."/>
        </authorList>
    </citation>
    <scope>NUCLEOTIDE SEQUENCE [LARGE SCALE GENOMIC DNA]</scope>
    <source>
        <strain evidence="3 4">NML 150081</strain>
        <strain evidence="2 5">NML 160184</strain>
    </source>
</reference>
<dbReference type="EMBL" id="NMVI01000018">
    <property type="protein sequence ID" value="OYN86572.1"/>
    <property type="molecule type" value="Genomic_DNA"/>
</dbReference>
<evidence type="ECO:0000313" key="5">
    <source>
        <dbReference type="Proteomes" id="UP000216533"/>
    </source>
</evidence>
<dbReference type="InterPro" id="IPR045865">
    <property type="entry name" value="ACT-like_dom_sf"/>
</dbReference>
<dbReference type="SUPFAM" id="SSF55021">
    <property type="entry name" value="ACT-like"/>
    <property type="match status" value="1"/>
</dbReference>
<dbReference type="PROSITE" id="PS51671">
    <property type="entry name" value="ACT"/>
    <property type="match status" value="1"/>
</dbReference>
<dbReference type="Proteomes" id="UP000216300">
    <property type="component" value="Unassembled WGS sequence"/>
</dbReference>
<evidence type="ECO:0000313" key="2">
    <source>
        <dbReference type="EMBL" id="OYN86572.1"/>
    </source>
</evidence>